<evidence type="ECO:0000259" key="3">
    <source>
        <dbReference type="Pfam" id="PF19278"/>
    </source>
</evidence>
<dbReference type="Pfam" id="PF01968">
    <property type="entry name" value="Hydantoinase_A"/>
    <property type="match status" value="1"/>
</dbReference>
<reference evidence="4" key="1">
    <citation type="submission" date="2021-04" db="EMBL/GenBank/DDBJ databases">
        <authorList>
            <person name="Hornung B."/>
        </authorList>
    </citation>
    <scope>NUCLEOTIDE SEQUENCE</scope>
    <source>
        <strain evidence="4">G5G6</strain>
    </source>
</reference>
<protein>
    <submittedName>
        <fullName evidence="4">Hydantoinase/oxoprolinase family protein</fullName>
    </submittedName>
</protein>
<keyword evidence="5" id="KW-1185">Reference proteome</keyword>
<comment type="caution">
    <text evidence="4">The sequence shown here is derived from an EMBL/GenBank/DDBJ whole genome shotgun (WGS) entry which is preliminary data.</text>
</comment>
<organism evidence="4 5">
    <name type="scientific">Georgfuchsia toluolica</name>
    <dbReference type="NCBI Taxonomy" id="424218"/>
    <lineage>
        <taxon>Bacteria</taxon>
        <taxon>Pseudomonadati</taxon>
        <taxon>Pseudomonadota</taxon>
        <taxon>Betaproteobacteria</taxon>
        <taxon>Nitrosomonadales</taxon>
        <taxon>Sterolibacteriaceae</taxon>
        <taxon>Georgfuchsia</taxon>
    </lineage>
</organism>
<dbReference type="EMBL" id="CAJQUM010000001">
    <property type="protein sequence ID" value="CAG4885171.1"/>
    <property type="molecule type" value="Genomic_DNA"/>
</dbReference>
<dbReference type="Pfam" id="PF19278">
    <property type="entry name" value="Hydant_A_C"/>
    <property type="match status" value="1"/>
</dbReference>
<evidence type="ECO:0000259" key="2">
    <source>
        <dbReference type="Pfam" id="PF05378"/>
    </source>
</evidence>
<feature type="domain" description="Acetophenone carboxylase-like C-terminal" evidence="3">
    <location>
        <begin position="527"/>
        <end position="715"/>
    </location>
</feature>
<dbReference type="GO" id="GO:0017168">
    <property type="term" value="F:5-oxoprolinase (ATP-hydrolyzing) activity"/>
    <property type="evidence" value="ECO:0007669"/>
    <property type="project" value="TreeGrafter"/>
</dbReference>
<dbReference type="PANTHER" id="PTHR11365:SF23">
    <property type="entry name" value="HYPOTHETICAL 5-OXOPROLINASE (EUROFUNG)-RELATED"/>
    <property type="match status" value="1"/>
</dbReference>
<sequence>MMTKEYLVALDAGGTMTDTFLVDDKGEFIIGKFLTNTGDEASSYYGSVGDAASYWNLTSNEVHKNAESVIYAGTSMLNIVVSRIGQRVGMLMTKGFEDMAIMERSLTYLHLDFQERMKPGLHEHPPALIDRKDVRGVCERITGGTAFAGCHLEPGTVVIPLNEDEVREAVDDLLDRGVAVIGILFQCSYANPVHERRAAEIARERVKLKNKNVNVVTSYEVCPRQGENNRFKSLLIHCFAADEVKERLLRVEARAKGGAYRYPLQTLLAYGATANVQYQRLYEAMMSGPIGGMIGCQYLMSKTLGVDNVCAADLGGTSFDVGLVVKGYLSTERQADFSGHRVGMPVVSLDSISGGTGLEIVVDEFQRIALGPKSAGSRVGTCYNYPTITVGDVDLVLGYLNPEYFLGGQVKLDKDAALRELEKHLAKPLGMNVYDACDKVLDLLHSRMADKARDTIVSKGYFPPDYTLLVYGGSGPMHMWGVVDRVNIGAAATVPFAGAFSAFGVACADYFHRYGHSVNVSLAAGMSDQQKLAQARTMNDRWKALAEQAYKELGDEGYPRDKIRLEYAVGARYIGQLDSWETAVPVGKIDSIADLNKVIDSFETVYTAIYPVGARFPEAGYGITEVIINAFVDKVKPKIVRHELSPEKPTIDAHKGVREVYHKGQWMKFEIWEMNLLKAGNRIDGPAILEHPMTTLVLPPTHYVAIDEHLVYWYRKK</sequence>
<evidence type="ECO:0000313" key="5">
    <source>
        <dbReference type="Proteomes" id="UP000742786"/>
    </source>
</evidence>
<dbReference type="InterPro" id="IPR008040">
    <property type="entry name" value="Hydant_A_N"/>
</dbReference>
<name>A0A916J5N8_9PROT</name>
<accession>A0A916J5N8</accession>
<dbReference type="Pfam" id="PF05378">
    <property type="entry name" value="Hydant_A_N"/>
    <property type="match status" value="1"/>
</dbReference>
<dbReference type="InterPro" id="IPR002821">
    <property type="entry name" value="Hydantoinase_A"/>
</dbReference>
<evidence type="ECO:0000313" key="4">
    <source>
        <dbReference type="EMBL" id="CAG4885171.1"/>
    </source>
</evidence>
<feature type="domain" description="Hydantoinase A/oxoprolinase" evidence="1">
    <location>
        <begin position="230"/>
        <end position="513"/>
    </location>
</feature>
<gene>
    <name evidence="4" type="ORF">GTOL_13054</name>
</gene>
<dbReference type="GO" id="GO:0006749">
    <property type="term" value="P:glutathione metabolic process"/>
    <property type="evidence" value="ECO:0007669"/>
    <property type="project" value="TreeGrafter"/>
</dbReference>
<dbReference type="PANTHER" id="PTHR11365">
    <property type="entry name" value="5-OXOPROLINASE RELATED"/>
    <property type="match status" value="1"/>
</dbReference>
<feature type="domain" description="Hydantoinase/oxoprolinase N-terminal" evidence="2">
    <location>
        <begin position="8"/>
        <end position="205"/>
    </location>
</feature>
<proteinExistence type="predicted"/>
<dbReference type="GO" id="GO:0005829">
    <property type="term" value="C:cytosol"/>
    <property type="evidence" value="ECO:0007669"/>
    <property type="project" value="TreeGrafter"/>
</dbReference>
<dbReference type="Proteomes" id="UP000742786">
    <property type="component" value="Unassembled WGS sequence"/>
</dbReference>
<dbReference type="InterPro" id="IPR045079">
    <property type="entry name" value="Oxoprolinase-like"/>
</dbReference>
<dbReference type="InterPro" id="IPR049517">
    <property type="entry name" value="ACX-like_C"/>
</dbReference>
<dbReference type="AlphaFoldDB" id="A0A916J5N8"/>
<evidence type="ECO:0000259" key="1">
    <source>
        <dbReference type="Pfam" id="PF01968"/>
    </source>
</evidence>